<name>A0AB72UBS7_9PROT</name>
<dbReference type="Proteomes" id="UP000007127">
    <property type="component" value="Chromosome"/>
</dbReference>
<feature type="compositionally biased region" description="Polar residues" evidence="1">
    <location>
        <begin position="169"/>
        <end position="186"/>
    </location>
</feature>
<dbReference type="GeneID" id="31927171"/>
<dbReference type="AlphaFoldDB" id="A0AB72UBS7"/>
<gene>
    <name evidence="2" type="ORF">TH3_07475</name>
</gene>
<sequence length="516" mass="56141">MTKLQDFFTKEFKETLSDPTNGFFGEAIITYEFTKNRNVQNLSQSNSYNVKTKVRVLSPGIGVNMNSGNPDGFADYPVYLQADTSLRCTVPNVTATLKRMFPRTLNSSVETNSNTSDGSTKTRSNEHTNGSSSSNINTFGVQAGLGFFGDMATGNVEVDYSHSWESGHSKSNTSGTGYDSSQQAASGTEMSIKDWSSYGAAKNLSNDVGNNTIGETSEWVWAQSYPWDVIQFHQLNGTSVQLPTYVLNRLQIIEQEDGTPTPILQPPSHLSLFGIDFTMMAEWEVTFPGNLTSIETLDIHHNFSLLTATHTSGTDAPTVTLNTDTLCSQSIDETNIDLGQYALAPLKAGSGNGAGIGFRNNLFDVQPSATQTFKIVSQANNILVTGSGFEEVMTTSFSNTAKNATFTIIFKTADLLSDFRLLLRHWIAPGSSACKLSCLINDIWTEEVIVDQSEGRGAQNNMSSIELRNLDLSSVNYHDYLVVGTNKIVITVTPETPTNASNQYTLSALAITDSSD</sequence>
<proteinExistence type="predicted"/>
<dbReference type="EMBL" id="CP004388">
    <property type="protein sequence ID" value="AJD51615.1"/>
    <property type="molecule type" value="Genomic_DNA"/>
</dbReference>
<evidence type="ECO:0000256" key="1">
    <source>
        <dbReference type="SAM" id="MobiDB-lite"/>
    </source>
</evidence>
<organism evidence="2 3">
    <name type="scientific">Thalassospira xiamenensis M-5 = DSM 17429</name>
    <dbReference type="NCBI Taxonomy" id="1123366"/>
    <lineage>
        <taxon>Bacteria</taxon>
        <taxon>Pseudomonadati</taxon>
        <taxon>Pseudomonadota</taxon>
        <taxon>Alphaproteobacteria</taxon>
        <taxon>Rhodospirillales</taxon>
        <taxon>Thalassospiraceae</taxon>
        <taxon>Thalassospira</taxon>
    </lineage>
</organism>
<feature type="region of interest" description="Disordered" evidence="1">
    <location>
        <begin position="106"/>
        <end position="135"/>
    </location>
</feature>
<evidence type="ECO:0000313" key="2">
    <source>
        <dbReference type="EMBL" id="AJD51615.1"/>
    </source>
</evidence>
<feature type="region of interest" description="Disordered" evidence="1">
    <location>
        <begin position="163"/>
        <end position="186"/>
    </location>
</feature>
<dbReference type="RefSeq" id="WP_007091797.1">
    <property type="nucleotide sequence ID" value="NZ_CP004388.1"/>
</dbReference>
<protein>
    <submittedName>
        <fullName evidence="2">Uncharacterized protein</fullName>
    </submittedName>
</protein>
<dbReference type="KEGG" id="txi:TH3_07475"/>
<reference evidence="2 3" key="1">
    <citation type="journal article" date="2012" name="J. Bacteriol.">
        <title>Genome sequence of Thalassospira xiamenensis type strain M-5.</title>
        <authorList>
            <person name="Lai Q."/>
            <person name="Shao Z."/>
        </authorList>
    </citation>
    <scope>NUCLEOTIDE SEQUENCE [LARGE SCALE GENOMIC DNA]</scope>
    <source>
        <strain evidence="2 3">M-5</strain>
    </source>
</reference>
<evidence type="ECO:0000313" key="3">
    <source>
        <dbReference type="Proteomes" id="UP000007127"/>
    </source>
</evidence>
<accession>A0AB72UBS7</accession>